<dbReference type="RefSeq" id="WP_283077732.1">
    <property type="nucleotide sequence ID" value="NZ_CP121671.1"/>
</dbReference>
<evidence type="ECO:0000256" key="1">
    <source>
        <dbReference type="SAM" id="MobiDB-lite"/>
    </source>
</evidence>
<dbReference type="Proteomes" id="UP001221597">
    <property type="component" value="Chromosome"/>
</dbReference>
<evidence type="ECO:0000313" key="4">
    <source>
        <dbReference type="Proteomes" id="UP001221597"/>
    </source>
</evidence>
<protein>
    <submittedName>
        <fullName evidence="3">Uncharacterized protein</fullName>
    </submittedName>
</protein>
<sequence>MKKERMTSMYPIYYFIAIVVSLIALVGTLYVARDMIKKEKEDSSSEEELASLKKEGKSSSITTLTTIYTITFIIAIVLIWIFIF</sequence>
<evidence type="ECO:0000256" key="2">
    <source>
        <dbReference type="SAM" id="Phobius"/>
    </source>
</evidence>
<name>A0ABY8IZV6_9BACI</name>
<keyword evidence="2" id="KW-0812">Transmembrane</keyword>
<keyword evidence="2" id="KW-1133">Transmembrane helix</keyword>
<evidence type="ECO:0000313" key="3">
    <source>
        <dbReference type="EMBL" id="WFT75768.1"/>
    </source>
</evidence>
<reference evidence="3 4" key="1">
    <citation type="submission" date="2023-04" db="EMBL/GenBank/DDBJ databases">
        <title>Genome sequence of Halobacillus naozhouensis KACC 21980.</title>
        <authorList>
            <person name="Kim S."/>
            <person name="Heo J."/>
            <person name="Kwon S.-W."/>
        </authorList>
    </citation>
    <scope>NUCLEOTIDE SEQUENCE [LARGE SCALE GENOMIC DNA]</scope>
    <source>
        <strain evidence="3 4">KCTC 13234</strain>
    </source>
</reference>
<keyword evidence="4" id="KW-1185">Reference proteome</keyword>
<feature type="transmembrane region" description="Helical" evidence="2">
    <location>
        <begin position="12"/>
        <end position="32"/>
    </location>
</feature>
<accession>A0ABY8IZV6</accession>
<keyword evidence="2" id="KW-0472">Membrane</keyword>
<proteinExistence type="predicted"/>
<organism evidence="3 4">
    <name type="scientific">Halobacillus naozhouensis</name>
    <dbReference type="NCBI Taxonomy" id="554880"/>
    <lineage>
        <taxon>Bacteria</taxon>
        <taxon>Bacillati</taxon>
        <taxon>Bacillota</taxon>
        <taxon>Bacilli</taxon>
        <taxon>Bacillales</taxon>
        <taxon>Bacillaceae</taxon>
        <taxon>Halobacillus</taxon>
    </lineage>
</organism>
<gene>
    <name evidence="3" type="ORF">P9989_05130</name>
</gene>
<dbReference type="EMBL" id="CP121671">
    <property type="protein sequence ID" value="WFT75768.1"/>
    <property type="molecule type" value="Genomic_DNA"/>
</dbReference>
<feature type="region of interest" description="Disordered" evidence="1">
    <location>
        <begin position="39"/>
        <end position="59"/>
    </location>
</feature>
<feature type="transmembrane region" description="Helical" evidence="2">
    <location>
        <begin position="61"/>
        <end position="83"/>
    </location>
</feature>